<evidence type="ECO:0000259" key="2">
    <source>
        <dbReference type="Pfam" id="PF01575"/>
    </source>
</evidence>
<dbReference type="EMBL" id="FNTL01000002">
    <property type="protein sequence ID" value="SEB35304.1"/>
    <property type="molecule type" value="Genomic_DNA"/>
</dbReference>
<protein>
    <submittedName>
        <fullName evidence="3">Acyl dehydratase</fullName>
    </submittedName>
</protein>
<dbReference type="RefSeq" id="WP_255284911.1">
    <property type="nucleotide sequence ID" value="NZ_FNTL01000002.1"/>
</dbReference>
<proteinExistence type="inferred from homology"/>
<accession>A0A1H4IMH7</accession>
<dbReference type="SUPFAM" id="SSF54637">
    <property type="entry name" value="Thioesterase/thiol ester dehydrase-isomerase"/>
    <property type="match status" value="1"/>
</dbReference>
<feature type="domain" description="MaoC-like" evidence="2">
    <location>
        <begin position="19"/>
        <end position="101"/>
    </location>
</feature>
<name>A0A1H4IMH7_RHOJO</name>
<dbReference type="Gene3D" id="3.10.129.10">
    <property type="entry name" value="Hotdog Thioesterase"/>
    <property type="match status" value="1"/>
</dbReference>
<evidence type="ECO:0000256" key="1">
    <source>
        <dbReference type="ARBA" id="ARBA00005254"/>
    </source>
</evidence>
<sequence>MTRENPELVAGSWALQLPPVDRDVLARYASASGDRNPLHLDTAAARAAGEDDVIAHGMLSMAYLGRLLTEAFPHAILAEWKLRFVAKTPLGAKPTAHARVSPEGEDGFDVEIRTELQDGTITGRGGARFSFNRHGDEI</sequence>
<dbReference type="PANTHER" id="PTHR43841">
    <property type="entry name" value="3-HYDROXYACYL-THIOESTER DEHYDRATASE HTDX-RELATED"/>
    <property type="match status" value="1"/>
</dbReference>
<evidence type="ECO:0000313" key="4">
    <source>
        <dbReference type="Proteomes" id="UP000183407"/>
    </source>
</evidence>
<dbReference type="Proteomes" id="UP000183407">
    <property type="component" value="Unassembled WGS sequence"/>
</dbReference>
<evidence type="ECO:0000313" key="3">
    <source>
        <dbReference type="EMBL" id="SEB35304.1"/>
    </source>
</evidence>
<dbReference type="InterPro" id="IPR002539">
    <property type="entry name" value="MaoC-like_dom"/>
</dbReference>
<gene>
    <name evidence="3" type="ORF">SAMN04490220_0264</name>
</gene>
<dbReference type="InterPro" id="IPR029069">
    <property type="entry name" value="HotDog_dom_sf"/>
</dbReference>
<reference evidence="4" key="1">
    <citation type="submission" date="2016-10" db="EMBL/GenBank/DDBJ databases">
        <authorList>
            <person name="Varghese N."/>
        </authorList>
    </citation>
    <scope>NUCLEOTIDE SEQUENCE [LARGE SCALE GENOMIC DNA]</scope>
    <source>
        <strain evidence="4">DSM 44719</strain>
    </source>
</reference>
<organism evidence="3 4">
    <name type="scientific">Rhodococcus jostii</name>
    <dbReference type="NCBI Taxonomy" id="132919"/>
    <lineage>
        <taxon>Bacteria</taxon>
        <taxon>Bacillati</taxon>
        <taxon>Actinomycetota</taxon>
        <taxon>Actinomycetes</taxon>
        <taxon>Mycobacteriales</taxon>
        <taxon>Nocardiaceae</taxon>
        <taxon>Rhodococcus</taxon>
    </lineage>
</organism>
<comment type="similarity">
    <text evidence="1">Belongs to the enoyl-CoA hydratase/isomerase family.</text>
</comment>
<dbReference type="AlphaFoldDB" id="A0A1H4IMH7"/>
<dbReference type="PANTHER" id="PTHR43841:SF3">
    <property type="entry name" value="(3R)-HYDROXYACYL-ACP DEHYDRATASE SUBUNIT HADB"/>
    <property type="match status" value="1"/>
</dbReference>
<dbReference type="Pfam" id="PF01575">
    <property type="entry name" value="MaoC_dehydratas"/>
    <property type="match status" value="1"/>
</dbReference>